<dbReference type="Gene3D" id="2.160.20.10">
    <property type="entry name" value="Single-stranded right-handed beta-helix, Pectin lyase-like"/>
    <property type="match status" value="1"/>
</dbReference>
<gene>
    <name evidence="11" type="ORF">E5676_scaffold5G00460</name>
    <name evidence="10" type="ORF">E6C27_scaffold979G00040</name>
</gene>
<keyword evidence="5 9" id="KW-0378">Hydrolase</keyword>
<evidence type="ECO:0000256" key="2">
    <source>
        <dbReference type="ARBA" id="ARBA00008834"/>
    </source>
</evidence>
<sequence>MGKGQSNDGDFDVTKFGAMPNTDIFQALTNAWKAACGSTSQSQVLIPEETYKLSKIELTGPCKNRIQIQLQGILQAPADLAEDNWISFKYIDQFTLTGKGVFDGQGKVAWGKNDCAINPKCAKFAINVRFDFIKNAIVSDITSKDSKSFHFNVLGCKNLTFQNVNINAPENSPNTDGIHIGRSIGINVINTNIGTGDDCISLGDGSQQVAITNVTCGPGHGISVGSLGRYVGEAPVQGIRAKNCTLINTTNGVRIKTRPSSPSLGVASDIHFEDIIMVNVINPMVIDQEYCPSNQCDKKNPSKVKISNVSFTNIRGTAANALAVSFVCSSQFPCEDIKVTDINLTYNGSGDPISSTCKYVKPIVSGIQNPQICSSLVSSPSIPA</sequence>
<dbReference type="PANTHER" id="PTHR31375">
    <property type="match status" value="1"/>
</dbReference>
<dbReference type="Pfam" id="PF00295">
    <property type="entry name" value="Glyco_hydro_28"/>
    <property type="match status" value="1"/>
</dbReference>
<dbReference type="Proteomes" id="UP000321947">
    <property type="component" value="Unassembled WGS sequence"/>
</dbReference>
<evidence type="ECO:0000256" key="6">
    <source>
        <dbReference type="ARBA" id="ARBA00023295"/>
    </source>
</evidence>
<proteinExistence type="inferred from homology"/>
<reference evidence="12 13" key="1">
    <citation type="submission" date="2019-08" db="EMBL/GenBank/DDBJ databases">
        <title>Draft genome sequences of two oriental melons (Cucumis melo L. var makuwa).</title>
        <authorList>
            <person name="Kwon S.-Y."/>
        </authorList>
    </citation>
    <scope>NUCLEOTIDE SEQUENCE [LARGE SCALE GENOMIC DNA]</scope>
    <source>
        <strain evidence="13">cv. Chang Bougi</strain>
        <strain evidence="12">cv. SW 3</strain>
        <tissue evidence="10">Leaf</tissue>
    </source>
</reference>
<comment type="subcellular location">
    <subcellularLocation>
        <location evidence="1">Secreted</location>
        <location evidence="1">Cell wall</location>
    </subcellularLocation>
</comment>
<protein>
    <submittedName>
        <fullName evidence="10">Exopolygalacturonase-like</fullName>
    </submittedName>
</protein>
<dbReference type="EMBL" id="SSTD01009418">
    <property type="protein sequence ID" value="TYK14219.1"/>
    <property type="molecule type" value="Genomic_DNA"/>
</dbReference>
<dbReference type="GO" id="GO:0005975">
    <property type="term" value="P:carbohydrate metabolic process"/>
    <property type="evidence" value="ECO:0007669"/>
    <property type="project" value="InterPro"/>
</dbReference>
<evidence type="ECO:0000313" key="12">
    <source>
        <dbReference type="Proteomes" id="UP000321393"/>
    </source>
</evidence>
<dbReference type="InterPro" id="IPR006626">
    <property type="entry name" value="PbH1"/>
</dbReference>
<organism evidence="10 12">
    <name type="scientific">Cucumis melo var. makuwa</name>
    <name type="common">Oriental melon</name>
    <dbReference type="NCBI Taxonomy" id="1194695"/>
    <lineage>
        <taxon>Eukaryota</taxon>
        <taxon>Viridiplantae</taxon>
        <taxon>Streptophyta</taxon>
        <taxon>Embryophyta</taxon>
        <taxon>Tracheophyta</taxon>
        <taxon>Spermatophyta</taxon>
        <taxon>Magnoliopsida</taxon>
        <taxon>eudicotyledons</taxon>
        <taxon>Gunneridae</taxon>
        <taxon>Pentapetalae</taxon>
        <taxon>rosids</taxon>
        <taxon>fabids</taxon>
        <taxon>Cucurbitales</taxon>
        <taxon>Cucurbitaceae</taxon>
        <taxon>Benincaseae</taxon>
        <taxon>Cucumis</taxon>
    </lineage>
</organism>
<dbReference type="Proteomes" id="UP000321393">
    <property type="component" value="Unassembled WGS sequence"/>
</dbReference>
<evidence type="ECO:0000256" key="8">
    <source>
        <dbReference type="PROSITE-ProRule" id="PRU10052"/>
    </source>
</evidence>
<dbReference type="GO" id="GO:0004650">
    <property type="term" value="F:polygalacturonase activity"/>
    <property type="evidence" value="ECO:0007669"/>
    <property type="project" value="InterPro"/>
</dbReference>
<comment type="similarity">
    <text evidence="2 9">Belongs to the glycosyl hydrolase 28 family.</text>
</comment>
<dbReference type="SUPFAM" id="SSF51126">
    <property type="entry name" value="Pectin lyase-like"/>
    <property type="match status" value="1"/>
</dbReference>
<evidence type="ECO:0000256" key="3">
    <source>
        <dbReference type="ARBA" id="ARBA00022512"/>
    </source>
</evidence>
<comment type="caution">
    <text evidence="10">The sequence shown here is derived from an EMBL/GenBank/DDBJ whole genome shotgun (WGS) entry which is preliminary data.</text>
</comment>
<dbReference type="FunFam" id="2.160.20.10:FF:000004">
    <property type="entry name" value="Pectin lyase-like superfamily protein"/>
    <property type="match status" value="1"/>
</dbReference>
<evidence type="ECO:0000256" key="1">
    <source>
        <dbReference type="ARBA" id="ARBA00004191"/>
    </source>
</evidence>
<evidence type="ECO:0000256" key="4">
    <source>
        <dbReference type="ARBA" id="ARBA00022525"/>
    </source>
</evidence>
<evidence type="ECO:0000256" key="9">
    <source>
        <dbReference type="RuleBase" id="RU361169"/>
    </source>
</evidence>
<dbReference type="GO" id="GO:0071555">
    <property type="term" value="P:cell wall organization"/>
    <property type="evidence" value="ECO:0007669"/>
    <property type="project" value="UniProtKB-KW"/>
</dbReference>
<keyword evidence="6 9" id="KW-0326">Glycosidase</keyword>
<keyword evidence="4" id="KW-0964">Secreted</keyword>
<dbReference type="OrthoDB" id="187139at2759"/>
<dbReference type="SMART" id="SM00710">
    <property type="entry name" value="PbH1"/>
    <property type="match status" value="5"/>
</dbReference>
<feature type="active site" evidence="8">
    <location>
        <position position="220"/>
    </location>
</feature>
<accession>A0A5A7VFS7</accession>
<evidence type="ECO:0000313" key="10">
    <source>
        <dbReference type="EMBL" id="KAA0066598.1"/>
    </source>
</evidence>
<evidence type="ECO:0000256" key="5">
    <source>
        <dbReference type="ARBA" id="ARBA00022801"/>
    </source>
</evidence>
<dbReference type="InterPro" id="IPR011050">
    <property type="entry name" value="Pectin_lyase_fold/virulence"/>
</dbReference>
<dbReference type="EMBL" id="SSTE01000850">
    <property type="protein sequence ID" value="KAA0066598.1"/>
    <property type="molecule type" value="Genomic_DNA"/>
</dbReference>
<dbReference type="PROSITE" id="PS00502">
    <property type="entry name" value="POLYGALACTURONASE"/>
    <property type="match status" value="1"/>
</dbReference>
<evidence type="ECO:0000256" key="7">
    <source>
        <dbReference type="ARBA" id="ARBA00023316"/>
    </source>
</evidence>
<evidence type="ECO:0000313" key="13">
    <source>
        <dbReference type="Proteomes" id="UP000321947"/>
    </source>
</evidence>
<evidence type="ECO:0000313" key="11">
    <source>
        <dbReference type="EMBL" id="TYK14219.1"/>
    </source>
</evidence>
<name>A0A5A7VFS7_CUCMM</name>
<keyword evidence="3" id="KW-0134">Cell wall</keyword>
<dbReference type="STRING" id="1194695.A0A5A7VFS7"/>
<dbReference type="AlphaFoldDB" id="A0A5A7VFS7"/>
<dbReference type="InterPro" id="IPR000743">
    <property type="entry name" value="Glyco_hydro_28"/>
</dbReference>
<keyword evidence="7" id="KW-0961">Cell wall biogenesis/degradation</keyword>
<dbReference type="InterPro" id="IPR012334">
    <property type="entry name" value="Pectin_lyas_fold"/>
</dbReference>